<organism evidence="1 2">
    <name type="scientific">Trichothecium roseum</name>
    <dbReference type="NCBI Taxonomy" id="47278"/>
    <lineage>
        <taxon>Eukaryota</taxon>
        <taxon>Fungi</taxon>
        <taxon>Dikarya</taxon>
        <taxon>Ascomycota</taxon>
        <taxon>Pezizomycotina</taxon>
        <taxon>Sordariomycetes</taxon>
        <taxon>Hypocreomycetidae</taxon>
        <taxon>Hypocreales</taxon>
        <taxon>Hypocreales incertae sedis</taxon>
        <taxon>Trichothecium</taxon>
    </lineage>
</organism>
<name>A0ACC0UX30_9HYPO</name>
<protein>
    <submittedName>
        <fullName evidence="1">Uncharacterized protein</fullName>
    </submittedName>
</protein>
<comment type="caution">
    <text evidence="1">The sequence shown here is derived from an EMBL/GenBank/DDBJ whole genome shotgun (WGS) entry which is preliminary data.</text>
</comment>
<evidence type="ECO:0000313" key="1">
    <source>
        <dbReference type="EMBL" id="KAI9898463.1"/>
    </source>
</evidence>
<accession>A0ACC0UX30</accession>
<sequence>MTHLVRLALALAAALPLASAQLITCYAYDGSVHANQTRCPGSNACCNPDATCLGNRLCHNDGYGPETLIRGPCAVEEYDSGTCAPICLYDEKSGLFPRVTVCSDGSLCCNDDEQCCSKGNGVFIDNDGRLADSAPETTYSYGPERTQSGYRTNTHSSTTSISATDSTSAVAETTLAGDSDDDDDDGQGLKIGLGVGIPVAALLLGAIAGLFFWRRRRAAKHGGAGNAVETDGTGITKHQPAGHGVGEYYKPVQQSPYGAPAELDSGGQNWQQASELGDNSWSGNQTSGYDTQTHTSMSPTNQSAYPSSPPPNQGSYPTPPPNQGGYPSPPNPGAYGSH</sequence>
<proteinExistence type="predicted"/>
<dbReference type="EMBL" id="CM047945">
    <property type="protein sequence ID" value="KAI9898463.1"/>
    <property type="molecule type" value="Genomic_DNA"/>
</dbReference>
<reference evidence="1" key="1">
    <citation type="submission" date="2022-10" db="EMBL/GenBank/DDBJ databases">
        <title>Complete Genome of Trichothecium roseum strain YXFP-22015, a Plant Pathogen Isolated from Citrus.</title>
        <authorList>
            <person name="Wang Y."/>
            <person name="Zhu L."/>
        </authorList>
    </citation>
    <scope>NUCLEOTIDE SEQUENCE</scope>
    <source>
        <strain evidence="1">YXFP-22015</strain>
    </source>
</reference>
<evidence type="ECO:0000313" key="2">
    <source>
        <dbReference type="Proteomes" id="UP001163324"/>
    </source>
</evidence>
<dbReference type="Proteomes" id="UP001163324">
    <property type="component" value="Chromosome 6"/>
</dbReference>
<gene>
    <name evidence="1" type="ORF">N3K66_006823</name>
</gene>
<keyword evidence="2" id="KW-1185">Reference proteome</keyword>